<keyword evidence="2" id="KW-0645">Protease</keyword>
<accession>A0A5D0CXQ7</accession>
<dbReference type="GO" id="GO:0046872">
    <property type="term" value="F:metal ion binding"/>
    <property type="evidence" value="ECO:0007669"/>
    <property type="project" value="UniProtKB-KW"/>
</dbReference>
<evidence type="ECO:0000256" key="6">
    <source>
        <dbReference type="ARBA" id="ARBA00023049"/>
    </source>
</evidence>
<dbReference type="PROSITE" id="PS50249">
    <property type="entry name" value="MPN"/>
    <property type="match status" value="1"/>
</dbReference>
<keyword evidence="9" id="KW-1185">Reference proteome</keyword>
<evidence type="ECO:0000256" key="4">
    <source>
        <dbReference type="ARBA" id="ARBA00022801"/>
    </source>
</evidence>
<evidence type="ECO:0000313" key="9">
    <source>
        <dbReference type="Proteomes" id="UP000325218"/>
    </source>
</evidence>
<keyword evidence="4" id="KW-0378">Hydrolase</keyword>
<name>A0A5D0CXQ7_9BACL</name>
<dbReference type="EMBL" id="VSDO01000001">
    <property type="protein sequence ID" value="TYA14771.1"/>
    <property type="molecule type" value="Genomic_DNA"/>
</dbReference>
<organism evidence="8 9">
    <name type="scientific">Paenibacillus faecis</name>
    <dbReference type="NCBI Taxonomy" id="862114"/>
    <lineage>
        <taxon>Bacteria</taxon>
        <taxon>Bacillati</taxon>
        <taxon>Bacillota</taxon>
        <taxon>Bacilli</taxon>
        <taxon>Bacillales</taxon>
        <taxon>Paenibacillaceae</taxon>
        <taxon>Paenibacillus</taxon>
    </lineage>
</organism>
<dbReference type="GO" id="GO:0006508">
    <property type="term" value="P:proteolysis"/>
    <property type="evidence" value="ECO:0007669"/>
    <property type="project" value="UniProtKB-KW"/>
</dbReference>
<dbReference type="CDD" id="cd08071">
    <property type="entry name" value="MPN_DUF2466"/>
    <property type="match status" value="1"/>
</dbReference>
<dbReference type="OrthoDB" id="9804482at2"/>
<gene>
    <name evidence="8" type="ORF">FRY98_03590</name>
</gene>
<sequence length="247" mass="28106">MDELHTIERYMTDFVQAIHKLTRIPLHKLEAYGTVNNLMNVLEHPLVLEPTASQLQKIEQLNAFLRAYRVVKWEEENAKRHIRSPKQAGDYFATLLEGVQDREKFLVAFLDNGNRIIETRTFAEGGIDHALVHPRAILKAALHCDCASLIFAHNHPGGTLSPSPEDVQLTRRLVDIFDPLNIKVLDHIIIAGNGYISLAESGNLPNVAEKPSSYESIPLRAMERSDWPIQEDELAFVNDNLNDEWER</sequence>
<evidence type="ECO:0000256" key="2">
    <source>
        <dbReference type="ARBA" id="ARBA00022670"/>
    </source>
</evidence>
<dbReference type="Pfam" id="PF04002">
    <property type="entry name" value="RadC"/>
    <property type="match status" value="1"/>
</dbReference>
<protein>
    <submittedName>
        <fullName evidence="8">DNA repair protein</fullName>
    </submittedName>
</protein>
<feature type="domain" description="MPN" evidence="7">
    <location>
        <begin position="81"/>
        <end position="204"/>
    </location>
</feature>
<dbReference type="GO" id="GO:0008237">
    <property type="term" value="F:metallopeptidase activity"/>
    <property type="evidence" value="ECO:0007669"/>
    <property type="project" value="UniProtKB-KW"/>
</dbReference>
<dbReference type="InterPro" id="IPR001405">
    <property type="entry name" value="UPF0758"/>
</dbReference>
<evidence type="ECO:0000256" key="3">
    <source>
        <dbReference type="ARBA" id="ARBA00022723"/>
    </source>
</evidence>
<evidence type="ECO:0000256" key="1">
    <source>
        <dbReference type="ARBA" id="ARBA00010243"/>
    </source>
</evidence>
<evidence type="ECO:0000313" key="8">
    <source>
        <dbReference type="EMBL" id="TYA14771.1"/>
    </source>
</evidence>
<comment type="similarity">
    <text evidence="1">Belongs to the UPF0758 family.</text>
</comment>
<dbReference type="RefSeq" id="WP_148450365.1">
    <property type="nucleotide sequence ID" value="NZ_VSDO01000001.1"/>
</dbReference>
<dbReference type="InterPro" id="IPR037518">
    <property type="entry name" value="MPN"/>
</dbReference>
<reference evidence="8 9" key="1">
    <citation type="submission" date="2019-08" db="EMBL/GenBank/DDBJ databases">
        <title>Genome sequencing of Paenibacillus faecis DSM 23593(T).</title>
        <authorList>
            <person name="Kook J.-K."/>
            <person name="Park S.-N."/>
            <person name="Lim Y.K."/>
        </authorList>
    </citation>
    <scope>NUCLEOTIDE SEQUENCE [LARGE SCALE GENOMIC DNA]</scope>
    <source>
        <strain evidence="8 9">DSM 23593</strain>
    </source>
</reference>
<proteinExistence type="inferred from homology"/>
<keyword evidence="3" id="KW-0479">Metal-binding</keyword>
<dbReference type="Gene3D" id="3.40.140.10">
    <property type="entry name" value="Cytidine Deaminase, domain 2"/>
    <property type="match status" value="1"/>
</dbReference>
<dbReference type="PANTHER" id="PTHR30471:SF3">
    <property type="entry name" value="UPF0758 PROTEIN YEES-RELATED"/>
    <property type="match status" value="1"/>
</dbReference>
<dbReference type="Proteomes" id="UP000325218">
    <property type="component" value="Unassembled WGS sequence"/>
</dbReference>
<dbReference type="PANTHER" id="PTHR30471">
    <property type="entry name" value="DNA REPAIR PROTEIN RADC"/>
    <property type="match status" value="1"/>
</dbReference>
<evidence type="ECO:0000256" key="5">
    <source>
        <dbReference type="ARBA" id="ARBA00022833"/>
    </source>
</evidence>
<dbReference type="AlphaFoldDB" id="A0A5D0CXQ7"/>
<comment type="caution">
    <text evidence="8">The sequence shown here is derived from an EMBL/GenBank/DDBJ whole genome shotgun (WGS) entry which is preliminary data.</text>
</comment>
<evidence type="ECO:0000259" key="7">
    <source>
        <dbReference type="PROSITE" id="PS50249"/>
    </source>
</evidence>
<keyword evidence="5" id="KW-0862">Zinc</keyword>
<keyword evidence="6" id="KW-0482">Metalloprotease</keyword>
<dbReference type="InterPro" id="IPR025657">
    <property type="entry name" value="RadC_JAB"/>
</dbReference>